<dbReference type="Pfam" id="PF00271">
    <property type="entry name" value="Helicase_C"/>
    <property type="match status" value="1"/>
</dbReference>
<evidence type="ECO:0000313" key="7">
    <source>
        <dbReference type="Proteomes" id="UP001610432"/>
    </source>
</evidence>
<evidence type="ECO:0000313" key="6">
    <source>
        <dbReference type="EMBL" id="KAL2870893.1"/>
    </source>
</evidence>
<sequence>MNCDALQDEWCTIEMLEGCEEFIEDTIGVDYTVIRSGQSSEERSANAMYFNSAGSPYQVLLTTYACGALGLNLDENCRRVVLLETLLSMNTEFQAIGRAHRISQMDKQKVWILFQDHTIQRYLEYNNSIKILPQMSAGLDGPHQGPGTAGSGAPGEPPVERGTGG</sequence>
<proteinExistence type="predicted"/>
<protein>
    <submittedName>
        <fullName evidence="6">P-loop containing nucleoside triphosphate hydrolase protein</fullName>
    </submittedName>
</protein>
<keyword evidence="3" id="KW-0067">ATP-binding</keyword>
<organism evidence="6 7">
    <name type="scientific">Aspergillus lucknowensis</name>
    <dbReference type="NCBI Taxonomy" id="176173"/>
    <lineage>
        <taxon>Eukaryota</taxon>
        <taxon>Fungi</taxon>
        <taxon>Dikarya</taxon>
        <taxon>Ascomycota</taxon>
        <taxon>Pezizomycotina</taxon>
        <taxon>Eurotiomycetes</taxon>
        <taxon>Eurotiomycetidae</taxon>
        <taxon>Eurotiales</taxon>
        <taxon>Aspergillaceae</taxon>
        <taxon>Aspergillus</taxon>
        <taxon>Aspergillus subgen. Nidulantes</taxon>
    </lineage>
</organism>
<keyword evidence="7" id="KW-1185">Reference proteome</keyword>
<dbReference type="CDD" id="cd18793">
    <property type="entry name" value="SF2_C_SNF"/>
    <property type="match status" value="1"/>
</dbReference>
<name>A0ABR4M255_9EURO</name>
<dbReference type="Proteomes" id="UP001610432">
    <property type="component" value="Unassembled WGS sequence"/>
</dbReference>
<dbReference type="RefSeq" id="XP_070889872.1">
    <property type="nucleotide sequence ID" value="XM_071032128.1"/>
</dbReference>
<feature type="region of interest" description="Disordered" evidence="4">
    <location>
        <begin position="136"/>
        <end position="165"/>
    </location>
</feature>
<dbReference type="Gene3D" id="3.40.50.300">
    <property type="entry name" value="P-loop containing nucleotide triphosphate hydrolases"/>
    <property type="match status" value="1"/>
</dbReference>
<gene>
    <name evidence="6" type="ORF">BJX67DRAFT_377516</name>
</gene>
<evidence type="ECO:0000256" key="4">
    <source>
        <dbReference type="SAM" id="MobiDB-lite"/>
    </source>
</evidence>
<keyword evidence="1" id="KW-0547">Nucleotide-binding</keyword>
<feature type="domain" description="Helicase C-terminal" evidence="5">
    <location>
        <begin position="17"/>
        <end position="103"/>
    </location>
</feature>
<dbReference type="PANTHER" id="PTHR45626">
    <property type="entry name" value="TRANSCRIPTION TERMINATION FACTOR 2-RELATED"/>
    <property type="match status" value="1"/>
</dbReference>
<dbReference type="InterPro" id="IPR050628">
    <property type="entry name" value="SNF2_RAD54_helicase_TF"/>
</dbReference>
<dbReference type="PANTHER" id="PTHR45626:SF12">
    <property type="entry name" value="DNA REPAIR PROTEIN RAD16"/>
    <property type="match status" value="1"/>
</dbReference>
<dbReference type="InterPro" id="IPR049730">
    <property type="entry name" value="SNF2/RAD54-like_C"/>
</dbReference>
<comment type="caution">
    <text evidence="6">The sequence shown here is derived from an EMBL/GenBank/DDBJ whole genome shotgun (WGS) entry which is preliminary data.</text>
</comment>
<evidence type="ECO:0000256" key="3">
    <source>
        <dbReference type="ARBA" id="ARBA00022840"/>
    </source>
</evidence>
<accession>A0ABR4M255</accession>
<evidence type="ECO:0000256" key="2">
    <source>
        <dbReference type="ARBA" id="ARBA00022801"/>
    </source>
</evidence>
<reference evidence="6 7" key="1">
    <citation type="submission" date="2024-07" db="EMBL/GenBank/DDBJ databases">
        <title>Section-level genome sequencing and comparative genomics of Aspergillus sections Usti and Cavernicolus.</title>
        <authorList>
            <consortium name="Lawrence Berkeley National Laboratory"/>
            <person name="Nybo J.L."/>
            <person name="Vesth T.C."/>
            <person name="Theobald S."/>
            <person name="Frisvad J.C."/>
            <person name="Larsen T.O."/>
            <person name="Kjaerboelling I."/>
            <person name="Rothschild-Mancinelli K."/>
            <person name="Lyhne E.K."/>
            <person name="Kogle M.E."/>
            <person name="Barry K."/>
            <person name="Clum A."/>
            <person name="Na H."/>
            <person name="Ledsgaard L."/>
            <person name="Lin J."/>
            <person name="Lipzen A."/>
            <person name="Kuo A."/>
            <person name="Riley R."/>
            <person name="Mondo S."/>
            <person name="Labutti K."/>
            <person name="Haridas S."/>
            <person name="Pangalinan J."/>
            <person name="Salamov A.A."/>
            <person name="Simmons B.A."/>
            <person name="Magnuson J.K."/>
            <person name="Chen J."/>
            <person name="Drula E."/>
            <person name="Henrissat B."/>
            <person name="Wiebenga A."/>
            <person name="Lubbers R.J."/>
            <person name="Gomes A.C."/>
            <person name="Macurrencykelacurrency M.R."/>
            <person name="Stajich J."/>
            <person name="Grigoriev I.V."/>
            <person name="Mortensen U.H."/>
            <person name="De Vries R.P."/>
            <person name="Baker S.E."/>
            <person name="Andersen M.R."/>
        </authorList>
    </citation>
    <scope>NUCLEOTIDE SEQUENCE [LARGE SCALE GENOMIC DNA]</scope>
    <source>
        <strain evidence="6 7">CBS 449.75</strain>
    </source>
</reference>
<dbReference type="SMART" id="SM00490">
    <property type="entry name" value="HELICc"/>
    <property type="match status" value="1"/>
</dbReference>
<dbReference type="GO" id="GO:0016787">
    <property type="term" value="F:hydrolase activity"/>
    <property type="evidence" value="ECO:0007669"/>
    <property type="project" value="UniProtKB-KW"/>
</dbReference>
<keyword evidence="2 6" id="KW-0378">Hydrolase</keyword>
<dbReference type="EMBL" id="JBFXLQ010000004">
    <property type="protein sequence ID" value="KAL2870893.1"/>
    <property type="molecule type" value="Genomic_DNA"/>
</dbReference>
<dbReference type="InterPro" id="IPR027417">
    <property type="entry name" value="P-loop_NTPase"/>
</dbReference>
<dbReference type="SUPFAM" id="SSF52540">
    <property type="entry name" value="P-loop containing nucleoside triphosphate hydrolases"/>
    <property type="match status" value="1"/>
</dbReference>
<evidence type="ECO:0000259" key="5">
    <source>
        <dbReference type="SMART" id="SM00490"/>
    </source>
</evidence>
<dbReference type="InterPro" id="IPR001650">
    <property type="entry name" value="Helicase_C-like"/>
</dbReference>
<dbReference type="GeneID" id="98147200"/>
<evidence type="ECO:0000256" key="1">
    <source>
        <dbReference type="ARBA" id="ARBA00022741"/>
    </source>
</evidence>